<accession>A0A7C6A816</accession>
<feature type="domain" description="Peptidase C45 hydrolase" evidence="1">
    <location>
        <begin position="64"/>
        <end position="204"/>
    </location>
</feature>
<dbReference type="EMBL" id="DTLI01000024">
    <property type="protein sequence ID" value="HHS51425.1"/>
    <property type="molecule type" value="Genomic_DNA"/>
</dbReference>
<evidence type="ECO:0000313" key="2">
    <source>
        <dbReference type="EMBL" id="HHS51425.1"/>
    </source>
</evidence>
<dbReference type="InterPro" id="IPR005079">
    <property type="entry name" value="Peptidase_C45_hydrolase"/>
</dbReference>
<dbReference type="SUPFAM" id="SSF56235">
    <property type="entry name" value="N-terminal nucleophile aminohydrolases (Ntn hydrolases)"/>
    <property type="match status" value="1"/>
</dbReference>
<protein>
    <recommendedName>
        <fullName evidence="1">Peptidase C45 hydrolase domain-containing protein</fullName>
    </recommendedName>
</protein>
<comment type="caution">
    <text evidence="2">The sequence shown here is derived from an EMBL/GenBank/DDBJ whole genome shotgun (WGS) entry which is preliminary data.</text>
</comment>
<evidence type="ECO:0000259" key="1">
    <source>
        <dbReference type="Pfam" id="PF03417"/>
    </source>
</evidence>
<dbReference type="InterPro" id="IPR029055">
    <property type="entry name" value="Ntn_hydrolases_N"/>
</dbReference>
<gene>
    <name evidence="2" type="ORF">ENW73_00960</name>
</gene>
<dbReference type="AlphaFoldDB" id="A0A7C6A816"/>
<sequence length="507" mass="56436">MCGKGLGRLPPCRNQKRCALNQILVKTRLGRHIFGLFQAVIPNFVFACTIGAFSNLSTQSQLPMLWKNRDVSNPNQAVFFFAQGKYRYLGLVYADDSTQVWAGINEKGFAIINSNSANIGPGANSGPSDGEIMKYALQNCASIEDFQHFLDSTNLVGRKTPANFGVIDSTGEATIFEAGAYQYQRFDATKESLGFLLRANYSMSGDSTQRSGHPRYLRAMQLAQIGQSQGILNAQYIIQKIARDLGGPDFDPYPLPFCDTFGSYPFGFLPTTATINRYRTRACVLIVGQPKMPMMWTILGEPCIGIAIPLFLNAFAVPPQISGPGLPKICAQAKTMRELVYMGTDLGINTFLLAAIQKQTLPLENQIFSLSQAQLEDWLNHLPGSLAVLSFEESLAQRVCEVYENIGWGEEKSFPIFHSNILVAPILTTTTNGLKIIIREKITNENLPIRFKVYNIFGQKKAEITLPAQTQSYFWLPEKLSSGTYFLILEPNHQIVAKFHYLSENRD</sequence>
<name>A0A7C6A816_UNCW3</name>
<organism evidence="2">
    <name type="scientific">candidate division WOR-3 bacterium</name>
    <dbReference type="NCBI Taxonomy" id="2052148"/>
    <lineage>
        <taxon>Bacteria</taxon>
        <taxon>Bacteria division WOR-3</taxon>
    </lineage>
</organism>
<proteinExistence type="predicted"/>
<dbReference type="Gene3D" id="3.60.60.10">
    <property type="entry name" value="Penicillin V Acylase, Chain A"/>
    <property type="match status" value="1"/>
</dbReference>
<reference evidence="2" key="1">
    <citation type="journal article" date="2020" name="mSystems">
        <title>Genome- and Community-Level Interaction Insights into Carbon Utilization and Element Cycling Functions of Hydrothermarchaeota in Hydrothermal Sediment.</title>
        <authorList>
            <person name="Zhou Z."/>
            <person name="Liu Y."/>
            <person name="Xu W."/>
            <person name="Pan J."/>
            <person name="Luo Z.H."/>
            <person name="Li M."/>
        </authorList>
    </citation>
    <scope>NUCLEOTIDE SEQUENCE [LARGE SCALE GENOMIC DNA]</scope>
    <source>
        <strain evidence="2">SpSt-876</strain>
    </source>
</reference>
<dbReference type="Pfam" id="PF03417">
    <property type="entry name" value="AAT"/>
    <property type="match status" value="1"/>
</dbReference>